<dbReference type="GO" id="GO:0061630">
    <property type="term" value="F:ubiquitin protein ligase activity"/>
    <property type="evidence" value="ECO:0007669"/>
    <property type="project" value="UniProtKB-UniRule"/>
</dbReference>
<evidence type="ECO:0000256" key="5">
    <source>
        <dbReference type="ARBA" id="ARBA00022771"/>
    </source>
</evidence>
<evidence type="ECO:0000256" key="2">
    <source>
        <dbReference type="ARBA" id="ARBA00004906"/>
    </source>
</evidence>
<keyword evidence="7 10" id="KW-0862">Zinc</keyword>
<dbReference type="GO" id="GO:0008270">
    <property type="term" value="F:zinc ion binding"/>
    <property type="evidence" value="ECO:0007669"/>
    <property type="project" value="UniProtKB-UniRule"/>
</dbReference>
<reference evidence="13" key="2">
    <citation type="submission" date="2023-06" db="EMBL/GenBank/DDBJ databases">
        <authorList>
            <person name="Ma L."/>
            <person name="Liu K.-W."/>
            <person name="Li Z."/>
            <person name="Hsiao Y.-Y."/>
            <person name="Qi Y."/>
            <person name="Fu T."/>
            <person name="Tang G."/>
            <person name="Zhang D."/>
            <person name="Sun W.-H."/>
            <person name="Liu D.-K."/>
            <person name="Li Y."/>
            <person name="Chen G.-Z."/>
            <person name="Liu X.-D."/>
            <person name="Liao X.-Y."/>
            <person name="Jiang Y.-T."/>
            <person name="Yu X."/>
            <person name="Hao Y."/>
            <person name="Huang J."/>
            <person name="Zhao X.-W."/>
            <person name="Ke S."/>
            <person name="Chen Y.-Y."/>
            <person name="Wu W.-L."/>
            <person name="Hsu J.-L."/>
            <person name="Lin Y.-F."/>
            <person name="Huang M.-D."/>
            <person name="Li C.-Y."/>
            <person name="Huang L."/>
            <person name="Wang Z.-W."/>
            <person name="Zhao X."/>
            <person name="Zhong W.-Y."/>
            <person name="Peng D.-H."/>
            <person name="Ahmad S."/>
            <person name="Lan S."/>
            <person name="Zhang J.-S."/>
            <person name="Tsai W.-C."/>
            <person name="Van De Peer Y."/>
            <person name="Liu Z.-J."/>
        </authorList>
    </citation>
    <scope>NUCLEOTIDE SEQUENCE</scope>
    <source>
        <strain evidence="13">CP</strain>
        <tissue evidence="13">Leaves</tissue>
    </source>
</reference>
<dbReference type="InterPro" id="IPR039164">
    <property type="entry name" value="UBR1-like"/>
</dbReference>
<feature type="zinc finger region" description="UBR-type" evidence="9">
    <location>
        <begin position="116"/>
        <end position="186"/>
    </location>
</feature>
<keyword evidence="14" id="KW-1185">Reference proteome</keyword>
<gene>
    <name evidence="13" type="ORF">QJS10_CPA07g00194</name>
</gene>
<comment type="catalytic activity">
    <reaction evidence="1 10">
        <text>S-ubiquitinyl-[E2 ubiquitin-conjugating enzyme]-L-cysteine + [acceptor protein]-L-lysine = [E2 ubiquitin-conjugating enzyme]-L-cysteine + N(6)-ubiquitinyl-[acceptor protein]-L-lysine.</text>
        <dbReference type="EC" id="2.3.2.27"/>
    </reaction>
</comment>
<dbReference type="EMBL" id="JAUJYO010000007">
    <property type="protein sequence ID" value="KAK1312522.1"/>
    <property type="molecule type" value="Genomic_DNA"/>
</dbReference>
<evidence type="ECO:0000313" key="14">
    <source>
        <dbReference type="Proteomes" id="UP001180020"/>
    </source>
</evidence>
<evidence type="ECO:0000313" key="13">
    <source>
        <dbReference type="EMBL" id="KAK1312522.1"/>
    </source>
</evidence>
<feature type="domain" description="UBR-type" evidence="12">
    <location>
        <begin position="116"/>
        <end position="186"/>
    </location>
</feature>
<dbReference type="InterPro" id="IPR044046">
    <property type="entry name" value="E3_ligase_UBR-like_C"/>
</dbReference>
<evidence type="ECO:0000256" key="11">
    <source>
        <dbReference type="SAM" id="MobiDB-lite"/>
    </source>
</evidence>
<keyword evidence="5 10" id="KW-0863">Zinc-finger</keyword>
<organism evidence="13 14">
    <name type="scientific">Acorus calamus</name>
    <name type="common">Sweet flag</name>
    <dbReference type="NCBI Taxonomy" id="4465"/>
    <lineage>
        <taxon>Eukaryota</taxon>
        <taxon>Viridiplantae</taxon>
        <taxon>Streptophyta</taxon>
        <taxon>Embryophyta</taxon>
        <taxon>Tracheophyta</taxon>
        <taxon>Spermatophyta</taxon>
        <taxon>Magnoliopsida</taxon>
        <taxon>Liliopsida</taxon>
        <taxon>Acoraceae</taxon>
        <taxon>Acorus</taxon>
    </lineage>
</organism>
<dbReference type="GO" id="GO:0016567">
    <property type="term" value="P:protein ubiquitination"/>
    <property type="evidence" value="ECO:0007669"/>
    <property type="project" value="UniProtKB-UniRule"/>
</dbReference>
<dbReference type="AlphaFoldDB" id="A0AAV9EH12"/>
<dbReference type="Proteomes" id="UP001180020">
    <property type="component" value="Unassembled WGS sequence"/>
</dbReference>
<proteinExistence type="inferred from homology"/>
<dbReference type="CDD" id="cd19673">
    <property type="entry name" value="UBR-box_UBR3"/>
    <property type="match status" value="1"/>
</dbReference>
<dbReference type="Pfam" id="PF02207">
    <property type="entry name" value="zf-UBR"/>
    <property type="match status" value="1"/>
</dbReference>
<dbReference type="Gene3D" id="2.10.110.30">
    <property type="match status" value="1"/>
</dbReference>
<keyword evidence="4 10" id="KW-0479">Metal-binding</keyword>
<dbReference type="FunFam" id="2.10.110.30:FF:000002">
    <property type="entry name" value="Putative e3 ubiquitin-protein ligase ubr3"/>
    <property type="match status" value="1"/>
</dbReference>
<comment type="pathway">
    <text evidence="2 10">Protein modification; protein ubiquitination.</text>
</comment>
<evidence type="ECO:0000256" key="9">
    <source>
        <dbReference type="PROSITE-ProRule" id="PRU00508"/>
    </source>
</evidence>
<evidence type="ECO:0000256" key="7">
    <source>
        <dbReference type="ARBA" id="ARBA00022833"/>
    </source>
</evidence>
<evidence type="ECO:0000256" key="1">
    <source>
        <dbReference type="ARBA" id="ARBA00000900"/>
    </source>
</evidence>
<dbReference type="SMART" id="SM00396">
    <property type="entry name" value="ZnF_UBR1"/>
    <property type="match status" value="1"/>
</dbReference>
<feature type="region of interest" description="Disordered" evidence="11">
    <location>
        <begin position="1076"/>
        <end position="1096"/>
    </location>
</feature>
<dbReference type="InterPro" id="IPR003126">
    <property type="entry name" value="Znf_UBR"/>
</dbReference>
<keyword evidence="3 10" id="KW-0808">Transferase</keyword>
<sequence>MNPSVSSPDFDRLSPRDRIIHKLDRLGVPKAALEQSQNGLVAFVKKNKSMIPEIVSAIFPSSEEERHSTSPEEGTFHWLIDDLYIESLLWIQWLMFEADPQTTLEDLERIGAGQRAVCGSVWGEKDLAYRCRTCENDSTCAICVPCFQNGDHKDHDYSVMYTGGGCCDCGDVTAWKREGFCSAHKGAEQIQPLPEEIADSMGPVLDALFVFWTGRLSDAGSRGGNGWVVNSICYPVVDMLIKFCNLSESLLSFIAKRMIPLEGVLDVLMRAETFLQKPVAQRLHEFFLKLLGEPIFKYEFAKVFVRYYPHVIDEAIRRDGDSADQKFLLLSSFSVQLFTVPTLVARLVREVDLLNILLGCLRRLFLSCAGEGGVLEIGRFAKIYENTVRVVEDIRYVMSHAEISKLVARDRPEIYRTWMELLSMVQGMDRQKRMTSVHVEEENESIYIPFILTHFLGNVSSLLLSGSFSVDDADEGKDDSFCCTSDGDGLRHAKVGRLSLESSVSSVVGKNKESFGELQCDAKGYLSVSSAVPLLLLESLKAIEKFSGFDIENEGGTSSGGKIHRSGIRRKLASLCWPFSEETDERPGSSSYVARGLQFNSNMRSKWAMQAGDDHAFMDVSYAHPEEGFTVVPDGTSMQVDSQMDLDSLGLFSLANWPDVIYDVSSRGISFHIPLHRVLSLLLRELMKKCYSKSLIPSSGLHTNFFEHTLQGSHPFGFSAFIMEHPLRLRVVVAQAHAGMWRKNGDAAEICCESYRSVRWRPGEGARIVDPHQGEFLCPVCRRYGNSILPLLPGDIDMRKQIMPSDALILYHGKHHFGALELGLSDCALNDICRTLGESELAKQFFVSNHIDTSCNPKDMIRRVTFPYLRRCALLWKLLTSSISVPFYDNHQVWDKVRPYTNNDALDSTSELSIELGGVRELEHMFQISLDMVLKNELVHTLALKWCQHFQLVSGDRNYGRLLHCNPAVPFKLLHLPHIYQPLLQSENECQKHTMVCGAGIGVFLIIRRTTILLQRNLRQAGWLSPYLDAFGEEDIEMKRGKPLYLSKERYAALTHMHHQKQGNIERLSSPSLLKQSQHLADKGTPDEGLNEYPYPLKQREANC</sequence>
<dbReference type="GO" id="GO:0071596">
    <property type="term" value="P:ubiquitin-dependent protein catabolic process via the N-end rule pathway"/>
    <property type="evidence" value="ECO:0007669"/>
    <property type="project" value="UniProtKB-UniRule"/>
</dbReference>
<dbReference type="EC" id="2.3.2.27" evidence="10"/>
<evidence type="ECO:0000256" key="8">
    <source>
        <dbReference type="ARBA" id="ARBA00046341"/>
    </source>
</evidence>
<comment type="similarity">
    <text evidence="8 10">Belongs to the E3 ubiquitin-protein ligase UBR1-like family.</text>
</comment>
<protein>
    <recommendedName>
        <fullName evidence="10">E3 ubiquitin-protein ligase</fullName>
        <ecNumber evidence="10">2.3.2.27</ecNumber>
    </recommendedName>
</protein>
<name>A0AAV9EH12_ACOCL</name>
<dbReference type="Pfam" id="PF18995">
    <property type="entry name" value="PRT6_C"/>
    <property type="match status" value="2"/>
</dbReference>
<accession>A0AAV9EH12</accession>
<evidence type="ECO:0000256" key="4">
    <source>
        <dbReference type="ARBA" id="ARBA00022723"/>
    </source>
</evidence>
<dbReference type="PANTHER" id="PTHR21497">
    <property type="entry name" value="UBIQUITIN LIGASE E3 ALPHA-RELATED"/>
    <property type="match status" value="1"/>
</dbReference>
<dbReference type="PANTHER" id="PTHR21497:SF53">
    <property type="entry name" value="E3 UBIQUITIN-PROTEIN LIGASE PRT6"/>
    <property type="match status" value="1"/>
</dbReference>
<evidence type="ECO:0000256" key="3">
    <source>
        <dbReference type="ARBA" id="ARBA00022679"/>
    </source>
</evidence>
<comment type="function">
    <text evidence="10">Ubiquitin ligase protein which is a component of the N-end rule pathway. Recognizes and binds to proteins bearing specific N-terminal residues that are destabilizing according to the N-end rule, leading to their ubiquitination and subsequent degradation.</text>
</comment>
<evidence type="ECO:0000259" key="12">
    <source>
        <dbReference type="PROSITE" id="PS51157"/>
    </source>
</evidence>
<evidence type="ECO:0000256" key="6">
    <source>
        <dbReference type="ARBA" id="ARBA00022786"/>
    </source>
</evidence>
<keyword evidence="6 10" id="KW-0833">Ubl conjugation pathway</keyword>
<dbReference type="PROSITE" id="PS51157">
    <property type="entry name" value="ZF_UBR"/>
    <property type="match status" value="1"/>
</dbReference>
<reference evidence="13" key="1">
    <citation type="journal article" date="2023" name="Nat. Commun.">
        <title>Diploid and tetraploid genomes of Acorus and the evolution of monocots.</title>
        <authorList>
            <person name="Ma L."/>
            <person name="Liu K.W."/>
            <person name="Li Z."/>
            <person name="Hsiao Y.Y."/>
            <person name="Qi Y."/>
            <person name="Fu T."/>
            <person name="Tang G.D."/>
            <person name="Zhang D."/>
            <person name="Sun W.H."/>
            <person name="Liu D.K."/>
            <person name="Li Y."/>
            <person name="Chen G.Z."/>
            <person name="Liu X.D."/>
            <person name="Liao X.Y."/>
            <person name="Jiang Y.T."/>
            <person name="Yu X."/>
            <person name="Hao Y."/>
            <person name="Huang J."/>
            <person name="Zhao X.W."/>
            <person name="Ke S."/>
            <person name="Chen Y.Y."/>
            <person name="Wu W.L."/>
            <person name="Hsu J.L."/>
            <person name="Lin Y.F."/>
            <person name="Huang M.D."/>
            <person name="Li C.Y."/>
            <person name="Huang L."/>
            <person name="Wang Z.W."/>
            <person name="Zhao X."/>
            <person name="Zhong W.Y."/>
            <person name="Peng D.H."/>
            <person name="Ahmad S."/>
            <person name="Lan S."/>
            <person name="Zhang J.S."/>
            <person name="Tsai W.C."/>
            <person name="Van de Peer Y."/>
            <person name="Liu Z.J."/>
        </authorList>
    </citation>
    <scope>NUCLEOTIDE SEQUENCE</scope>
    <source>
        <strain evidence="13">CP</strain>
    </source>
</reference>
<dbReference type="GO" id="GO:0005737">
    <property type="term" value="C:cytoplasm"/>
    <property type="evidence" value="ECO:0007669"/>
    <property type="project" value="TreeGrafter"/>
</dbReference>
<dbReference type="GO" id="GO:0000151">
    <property type="term" value="C:ubiquitin ligase complex"/>
    <property type="evidence" value="ECO:0007669"/>
    <property type="project" value="TreeGrafter"/>
</dbReference>
<evidence type="ECO:0000256" key="10">
    <source>
        <dbReference type="RuleBase" id="RU366018"/>
    </source>
</evidence>
<comment type="caution">
    <text evidence="13">The sequence shown here is derived from an EMBL/GenBank/DDBJ whole genome shotgun (WGS) entry which is preliminary data.</text>
</comment>